<evidence type="ECO:0000313" key="1">
    <source>
        <dbReference type="EMBL" id="KNE01167.1"/>
    </source>
</evidence>
<dbReference type="AlphaFoldDB" id="A0A0L0P466"/>
<dbReference type="VEuPathDB" id="FungiDB:QG37_02053"/>
<dbReference type="EMBL" id="LGST01000016">
    <property type="protein sequence ID" value="KNE01167.1"/>
    <property type="molecule type" value="Genomic_DNA"/>
</dbReference>
<evidence type="ECO:0000313" key="2">
    <source>
        <dbReference type="Proteomes" id="UP000037122"/>
    </source>
</evidence>
<reference evidence="2" key="1">
    <citation type="journal article" date="2015" name="BMC Genomics">
        <title>Draft genome of a commonly misdiagnosed multidrug resistant pathogen Candida auris.</title>
        <authorList>
            <person name="Chatterjee S."/>
            <person name="Alampalli S.V."/>
            <person name="Nageshan R.K."/>
            <person name="Chettiar S.T."/>
            <person name="Joshi S."/>
            <person name="Tatu U.S."/>
        </authorList>
    </citation>
    <scope>NUCLEOTIDE SEQUENCE [LARGE SCALE GENOMIC DNA]</scope>
    <source>
        <strain evidence="2">6684</strain>
    </source>
</reference>
<protein>
    <submittedName>
        <fullName evidence="1">Uncharacterized protein</fullName>
    </submittedName>
</protein>
<accession>A0A0L0P466</accession>
<organism evidence="1 2">
    <name type="scientific">Candidozyma auris</name>
    <name type="common">Yeast</name>
    <name type="synonym">Candida auris</name>
    <dbReference type="NCBI Taxonomy" id="498019"/>
    <lineage>
        <taxon>Eukaryota</taxon>
        <taxon>Fungi</taxon>
        <taxon>Dikarya</taxon>
        <taxon>Ascomycota</taxon>
        <taxon>Saccharomycotina</taxon>
        <taxon>Pichiomycetes</taxon>
        <taxon>Metschnikowiaceae</taxon>
        <taxon>Candidozyma</taxon>
    </lineage>
</organism>
<proteinExistence type="predicted"/>
<gene>
    <name evidence="1" type="ORF">QG37_02053</name>
</gene>
<comment type="caution">
    <text evidence="1">The sequence shown here is derived from an EMBL/GenBank/DDBJ whole genome shotgun (WGS) entry which is preliminary data.</text>
</comment>
<sequence length="106" mass="12242">MNFMVILWNIFVGEKLSKKTTLDYKPQVNSFSNIIASEKSPGDCDIFSTVTLFLLTSSLDLLAFIAWKIPEYQTYHTIVIHMRRSTANANCTYKRIRSKKNSNRDT</sequence>
<dbReference type="Proteomes" id="UP000037122">
    <property type="component" value="Unassembled WGS sequence"/>
</dbReference>
<name>A0A0L0P466_CANAR</name>